<organism evidence="4 5">
    <name type="scientific">Streptomyces lavendulae subsp. lavendulae</name>
    <dbReference type="NCBI Taxonomy" id="58340"/>
    <lineage>
        <taxon>Bacteria</taxon>
        <taxon>Bacillati</taxon>
        <taxon>Actinomycetota</taxon>
        <taxon>Actinomycetes</taxon>
        <taxon>Kitasatosporales</taxon>
        <taxon>Streptomycetaceae</taxon>
        <taxon>Streptomyces</taxon>
    </lineage>
</organism>
<evidence type="ECO:0000256" key="2">
    <source>
        <dbReference type="SAM" id="Phobius"/>
    </source>
</evidence>
<dbReference type="GeneID" id="49387204"/>
<feature type="domain" description="DUF8017" evidence="3">
    <location>
        <begin position="153"/>
        <end position="347"/>
    </location>
</feature>
<evidence type="ECO:0000313" key="5">
    <source>
        <dbReference type="Proteomes" id="UP000231791"/>
    </source>
</evidence>
<evidence type="ECO:0000259" key="3">
    <source>
        <dbReference type="Pfam" id="PF26056"/>
    </source>
</evidence>
<accession>A0A2K8PQU9</accession>
<gene>
    <name evidence="4" type="ORF">SLAV_31060</name>
</gene>
<reference evidence="4 5" key="1">
    <citation type="submission" date="2017-11" db="EMBL/GenBank/DDBJ databases">
        <title>Complete genome sequence of Streptomyces lavendulae subsp. lavendulae CCM 3239 (formerly 'Streptomyces aureofaciens CCM 3239'), the producer of the angucycline-type antibiotic auricin.</title>
        <authorList>
            <person name="Busche T."/>
            <person name="Novakova R."/>
            <person name="Al'Dilaimi A."/>
            <person name="Homerova D."/>
            <person name="Feckova L."/>
            <person name="Rezuchova B."/>
            <person name="Mingyar E."/>
            <person name="Csolleiova D."/>
            <person name="Bekeova C."/>
            <person name="Winkler A."/>
            <person name="Sevcikova B."/>
            <person name="Kalinowski J."/>
            <person name="Kormanec J."/>
            <person name="Ruckert C."/>
        </authorList>
    </citation>
    <scope>NUCLEOTIDE SEQUENCE [LARGE SCALE GENOMIC DNA]</scope>
    <source>
        <strain evidence="4 5">CCM 3239</strain>
    </source>
</reference>
<feature type="compositionally biased region" description="Low complexity" evidence="1">
    <location>
        <begin position="125"/>
        <end position="135"/>
    </location>
</feature>
<evidence type="ECO:0000313" key="4">
    <source>
        <dbReference type="EMBL" id="ATZ27985.1"/>
    </source>
</evidence>
<keyword evidence="2" id="KW-1133">Transmembrane helix</keyword>
<dbReference type="OrthoDB" id="3614545at2"/>
<dbReference type="RefSeq" id="WP_030236678.1">
    <property type="nucleotide sequence ID" value="NZ_CP024985.1"/>
</dbReference>
<keyword evidence="2" id="KW-0812">Transmembrane</keyword>
<feature type="region of interest" description="Disordered" evidence="1">
    <location>
        <begin position="1"/>
        <end position="85"/>
    </location>
</feature>
<keyword evidence="2" id="KW-0472">Membrane</keyword>
<dbReference type="Pfam" id="PF26056">
    <property type="entry name" value="DUF8017"/>
    <property type="match status" value="1"/>
</dbReference>
<proteinExistence type="predicted"/>
<evidence type="ECO:0000256" key="1">
    <source>
        <dbReference type="SAM" id="MobiDB-lite"/>
    </source>
</evidence>
<feature type="compositionally biased region" description="Basic and acidic residues" evidence="1">
    <location>
        <begin position="114"/>
        <end position="124"/>
    </location>
</feature>
<name>A0A2K8PQU9_STRLA</name>
<dbReference type="Proteomes" id="UP000231791">
    <property type="component" value="Chromosome"/>
</dbReference>
<protein>
    <recommendedName>
        <fullName evidence="3">DUF8017 domain-containing protein</fullName>
    </recommendedName>
</protein>
<sequence>MWPGQQQPPGGEHNPQDAQQNPYQQQPGQPNPYQQPQQPGQQQPGFGQQQPGYGYPQAGYQTPPPVQPWGQQAAPPPPSSGGGKFSTRTVAIVAASAVVVAAAGTAAFVLTRDDKKDDRADDKPPAASVSASAPVAPSPAAPSGNPRAGGAPQPVIPGWKVVVNTKYGAAYDVPPDWEVPESGVIIFFEDEVKKDGSPVITMSGTSSLKREWCTVDTDKNGSLEKFSLADTGIKGAQGAKDTAQVATDNTGSWVWAAYAQKEPKGTVKVTDPKEYTTSSGLKGHMVIATAPNVKKEHKCSTDGKAVGFGFKNAVGDFASFVLVGPAGVKDEVQADVYDKILSSIRLTAS</sequence>
<dbReference type="AlphaFoldDB" id="A0A2K8PQU9"/>
<dbReference type="InterPro" id="IPR058330">
    <property type="entry name" value="DUF8017"/>
</dbReference>
<feature type="transmembrane region" description="Helical" evidence="2">
    <location>
        <begin position="90"/>
        <end position="110"/>
    </location>
</feature>
<feature type="compositionally biased region" description="Low complexity" evidence="1">
    <location>
        <begin position="141"/>
        <end position="152"/>
    </location>
</feature>
<dbReference type="EMBL" id="CP024985">
    <property type="protein sequence ID" value="ATZ27985.1"/>
    <property type="molecule type" value="Genomic_DNA"/>
</dbReference>
<dbReference type="KEGG" id="slx:SLAV_31060"/>
<feature type="region of interest" description="Disordered" evidence="1">
    <location>
        <begin position="114"/>
        <end position="155"/>
    </location>
</feature>
<feature type="compositionally biased region" description="Low complexity" evidence="1">
    <location>
        <begin position="16"/>
        <end position="61"/>
    </location>
</feature>
<keyword evidence="5" id="KW-1185">Reference proteome</keyword>